<reference evidence="1 2" key="1">
    <citation type="submission" date="2012-08" db="EMBL/GenBank/DDBJ databases">
        <title>Oryza genome evolution.</title>
        <authorList>
            <person name="Wing R.A."/>
        </authorList>
    </citation>
    <scope>NUCLEOTIDE SEQUENCE</scope>
</reference>
<dbReference type="Proteomes" id="UP000032180">
    <property type="component" value="Chromosome 12"/>
</dbReference>
<protein>
    <recommendedName>
        <fullName evidence="3">Kazal-like domain-containing protein</fullName>
    </recommendedName>
</protein>
<dbReference type="EnsemblPlants" id="LPERR12G09240.1">
    <property type="protein sequence ID" value="LPERR12G09240.1"/>
    <property type="gene ID" value="LPERR12G09240"/>
</dbReference>
<evidence type="ECO:0008006" key="3">
    <source>
        <dbReference type="Google" id="ProtNLM"/>
    </source>
</evidence>
<reference evidence="2" key="2">
    <citation type="submission" date="2013-12" db="EMBL/GenBank/DDBJ databases">
        <authorList>
            <person name="Yu Y."/>
            <person name="Lee S."/>
            <person name="de Baynast K."/>
            <person name="Wissotski M."/>
            <person name="Liu L."/>
            <person name="Talag J."/>
            <person name="Goicoechea J."/>
            <person name="Angelova A."/>
            <person name="Jetty R."/>
            <person name="Kudrna D."/>
            <person name="Golser W."/>
            <person name="Rivera L."/>
            <person name="Zhang J."/>
            <person name="Wing R."/>
        </authorList>
    </citation>
    <scope>NUCLEOTIDE SEQUENCE</scope>
</reference>
<evidence type="ECO:0000313" key="2">
    <source>
        <dbReference type="Proteomes" id="UP000032180"/>
    </source>
</evidence>
<dbReference type="AlphaFoldDB" id="A0A0D9XZ31"/>
<keyword evidence="2" id="KW-1185">Reference proteome</keyword>
<proteinExistence type="predicted"/>
<accession>A0A0D9XZ31</accession>
<dbReference type="Gramene" id="LPERR12G09240.1">
    <property type="protein sequence ID" value="LPERR12G09240.1"/>
    <property type="gene ID" value="LPERR12G09240"/>
</dbReference>
<name>A0A0D9XZ31_9ORYZ</name>
<evidence type="ECO:0000313" key="1">
    <source>
        <dbReference type="EnsemblPlants" id="LPERR12G09240.1"/>
    </source>
</evidence>
<reference evidence="1" key="3">
    <citation type="submission" date="2015-04" db="UniProtKB">
        <authorList>
            <consortium name="EnsemblPlants"/>
        </authorList>
    </citation>
    <scope>IDENTIFICATION</scope>
</reference>
<sequence length="59" mass="6269">MICSQCEQDCNSSCSGGVGYCGICNTDPSSPDCASCRQAYYYKCMNSCVPSCRANCVNS</sequence>
<dbReference type="HOGENOM" id="CLU_2964144_0_0_1"/>
<organism evidence="1 2">
    <name type="scientific">Leersia perrieri</name>
    <dbReference type="NCBI Taxonomy" id="77586"/>
    <lineage>
        <taxon>Eukaryota</taxon>
        <taxon>Viridiplantae</taxon>
        <taxon>Streptophyta</taxon>
        <taxon>Embryophyta</taxon>
        <taxon>Tracheophyta</taxon>
        <taxon>Spermatophyta</taxon>
        <taxon>Magnoliopsida</taxon>
        <taxon>Liliopsida</taxon>
        <taxon>Poales</taxon>
        <taxon>Poaceae</taxon>
        <taxon>BOP clade</taxon>
        <taxon>Oryzoideae</taxon>
        <taxon>Oryzeae</taxon>
        <taxon>Oryzinae</taxon>
        <taxon>Leersia</taxon>
    </lineage>
</organism>